<keyword evidence="5" id="KW-0460">Magnesium</keyword>
<dbReference type="GeneID" id="42786925"/>
<gene>
    <name evidence="6" type="primary">yqgN</name>
    <name evidence="6" type="ORF">ERS852448_00905</name>
</gene>
<comment type="catalytic activity">
    <reaction evidence="5">
        <text>(6S)-5-formyl-5,6,7,8-tetrahydrofolate + ATP = (6R)-5,10-methenyltetrahydrofolate + ADP + phosphate</text>
        <dbReference type="Rhea" id="RHEA:10488"/>
        <dbReference type="ChEBI" id="CHEBI:30616"/>
        <dbReference type="ChEBI" id="CHEBI:43474"/>
        <dbReference type="ChEBI" id="CHEBI:57455"/>
        <dbReference type="ChEBI" id="CHEBI:57457"/>
        <dbReference type="ChEBI" id="CHEBI:456216"/>
        <dbReference type="EC" id="6.3.3.2"/>
    </reaction>
</comment>
<sequence>MMEKKEIRKQYKMLRNKMSEMEVKEKSDRICQNIISSNLFQQAERILAYAPLGNEVDIRPVIEEGWRQQKRIVFPKVFGDTMRYFEISSFSQLKEGTFHVMEPVETNPVDWEEALVFVPGVAFDRQGNRMGYGKGYYDRFFEGKTDCVKVGVAYELQVADQLPTEENDLPVEYLVTEKGVWKRQ</sequence>
<dbReference type="PIRSF" id="PIRSF006806">
    <property type="entry name" value="FTHF_cligase"/>
    <property type="match status" value="1"/>
</dbReference>
<dbReference type="InterPro" id="IPR037171">
    <property type="entry name" value="NagB/RpiA_transferase-like"/>
</dbReference>
<keyword evidence="5" id="KW-0479">Metal-binding</keyword>
<proteinExistence type="inferred from homology"/>
<feature type="binding site" evidence="4">
    <location>
        <position position="55"/>
    </location>
    <ligand>
        <name>substrate</name>
    </ligand>
</feature>
<name>A0A173SER9_EUBRA</name>
<dbReference type="RefSeq" id="WP_021739532.1">
    <property type="nucleotide sequence ID" value="NZ_CABKSU010000064.1"/>
</dbReference>
<evidence type="ECO:0000256" key="1">
    <source>
        <dbReference type="ARBA" id="ARBA00010638"/>
    </source>
</evidence>
<evidence type="ECO:0000256" key="3">
    <source>
        <dbReference type="ARBA" id="ARBA00022840"/>
    </source>
</evidence>
<dbReference type="GO" id="GO:0005524">
    <property type="term" value="F:ATP binding"/>
    <property type="evidence" value="ECO:0007669"/>
    <property type="project" value="UniProtKB-KW"/>
</dbReference>
<evidence type="ECO:0000256" key="4">
    <source>
        <dbReference type="PIRSR" id="PIRSR006806-1"/>
    </source>
</evidence>
<dbReference type="Proteomes" id="UP000095492">
    <property type="component" value="Unassembled WGS sequence"/>
</dbReference>
<evidence type="ECO:0000313" key="7">
    <source>
        <dbReference type="Proteomes" id="UP000095492"/>
    </source>
</evidence>
<dbReference type="Gene3D" id="3.40.50.10420">
    <property type="entry name" value="NagB/RpiA/CoA transferase-like"/>
    <property type="match status" value="1"/>
</dbReference>
<organism evidence="6 7">
    <name type="scientific">Eubacterium ramulus</name>
    <dbReference type="NCBI Taxonomy" id="39490"/>
    <lineage>
        <taxon>Bacteria</taxon>
        <taxon>Bacillati</taxon>
        <taxon>Bacillota</taxon>
        <taxon>Clostridia</taxon>
        <taxon>Eubacteriales</taxon>
        <taxon>Eubacteriaceae</taxon>
        <taxon>Eubacterium</taxon>
    </lineage>
</organism>
<dbReference type="GO" id="GO:0035999">
    <property type="term" value="P:tetrahydrofolate interconversion"/>
    <property type="evidence" value="ECO:0007669"/>
    <property type="project" value="TreeGrafter"/>
</dbReference>
<evidence type="ECO:0000313" key="6">
    <source>
        <dbReference type="EMBL" id="CUM88496.1"/>
    </source>
</evidence>
<comment type="cofactor">
    <cofactor evidence="5">
        <name>Mg(2+)</name>
        <dbReference type="ChEBI" id="CHEBI:18420"/>
    </cofactor>
</comment>
<dbReference type="PANTHER" id="PTHR23407">
    <property type="entry name" value="ATPASE INHIBITOR/5-FORMYLTETRAHYDROFOLATE CYCLO-LIGASE"/>
    <property type="match status" value="1"/>
</dbReference>
<dbReference type="AlphaFoldDB" id="A0A173SER9"/>
<keyword evidence="2 4" id="KW-0547">Nucleotide-binding</keyword>
<accession>A0A173SER9</accession>
<comment type="similarity">
    <text evidence="1 5">Belongs to the 5-formyltetrahydrofolate cyclo-ligase family.</text>
</comment>
<dbReference type="EMBL" id="CYYA01000005">
    <property type="protein sequence ID" value="CUM88496.1"/>
    <property type="molecule type" value="Genomic_DNA"/>
</dbReference>
<protein>
    <recommendedName>
        <fullName evidence="5">5-formyltetrahydrofolate cyclo-ligase</fullName>
        <ecNumber evidence="5">6.3.3.2</ecNumber>
    </recommendedName>
</protein>
<evidence type="ECO:0000256" key="2">
    <source>
        <dbReference type="ARBA" id="ARBA00022741"/>
    </source>
</evidence>
<feature type="binding site" evidence="4">
    <location>
        <begin position="129"/>
        <end position="137"/>
    </location>
    <ligand>
        <name>ATP</name>
        <dbReference type="ChEBI" id="CHEBI:30616"/>
    </ligand>
</feature>
<dbReference type="NCBIfam" id="TIGR02727">
    <property type="entry name" value="MTHFS_bact"/>
    <property type="match status" value="1"/>
</dbReference>
<dbReference type="SUPFAM" id="SSF100950">
    <property type="entry name" value="NagB/RpiA/CoA transferase-like"/>
    <property type="match status" value="1"/>
</dbReference>
<keyword evidence="6" id="KW-0436">Ligase</keyword>
<dbReference type="EC" id="6.3.3.2" evidence="5"/>
<dbReference type="InterPro" id="IPR002698">
    <property type="entry name" value="FTHF_cligase"/>
</dbReference>
<dbReference type="Pfam" id="PF01812">
    <property type="entry name" value="5-FTHF_cyc-lig"/>
    <property type="match status" value="1"/>
</dbReference>
<dbReference type="GO" id="GO:0009396">
    <property type="term" value="P:folic acid-containing compound biosynthetic process"/>
    <property type="evidence" value="ECO:0007669"/>
    <property type="project" value="TreeGrafter"/>
</dbReference>
<dbReference type="GO" id="GO:0030272">
    <property type="term" value="F:5-formyltetrahydrofolate cyclo-ligase activity"/>
    <property type="evidence" value="ECO:0007669"/>
    <property type="project" value="UniProtKB-EC"/>
</dbReference>
<feature type="binding site" evidence="4">
    <location>
        <begin position="4"/>
        <end position="8"/>
    </location>
    <ligand>
        <name>ATP</name>
        <dbReference type="ChEBI" id="CHEBI:30616"/>
    </ligand>
</feature>
<evidence type="ECO:0000256" key="5">
    <source>
        <dbReference type="RuleBase" id="RU361279"/>
    </source>
</evidence>
<dbReference type="STRING" id="39490.ERS852448_00905"/>
<dbReference type="InterPro" id="IPR024185">
    <property type="entry name" value="FTHF_cligase-like_sf"/>
</dbReference>
<reference evidence="6 7" key="1">
    <citation type="submission" date="2015-09" db="EMBL/GenBank/DDBJ databases">
        <authorList>
            <consortium name="Pathogen Informatics"/>
        </authorList>
    </citation>
    <scope>NUCLEOTIDE SEQUENCE [LARGE SCALE GENOMIC DNA]</scope>
    <source>
        <strain evidence="6 7">2789STDY5608891</strain>
    </source>
</reference>
<dbReference type="OrthoDB" id="9801938at2"/>
<dbReference type="GO" id="GO:0046872">
    <property type="term" value="F:metal ion binding"/>
    <property type="evidence" value="ECO:0007669"/>
    <property type="project" value="UniProtKB-KW"/>
</dbReference>
<dbReference type="PANTHER" id="PTHR23407:SF1">
    <property type="entry name" value="5-FORMYLTETRAHYDROFOLATE CYCLO-LIGASE"/>
    <property type="match status" value="1"/>
</dbReference>
<keyword evidence="3 4" id="KW-0067">ATP-binding</keyword>